<dbReference type="SUPFAM" id="SSF52172">
    <property type="entry name" value="CheY-like"/>
    <property type="match status" value="1"/>
</dbReference>
<protein>
    <recommendedName>
        <fullName evidence="2">Response regulatory domain-containing protein</fullName>
    </recommendedName>
</protein>
<proteinExistence type="predicted"/>
<dbReference type="InterPro" id="IPR058245">
    <property type="entry name" value="NreC/VraR/RcsB-like_REC"/>
</dbReference>
<dbReference type="SMART" id="SM00448">
    <property type="entry name" value="REC"/>
    <property type="match status" value="1"/>
</dbReference>
<evidence type="ECO:0000259" key="2">
    <source>
        <dbReference type="PROSITE" id="PS50110"/>
    </source>
</evidence>
<keyword evidence="1" id="KW-0597">Phosphoprotein</keyword>
<reference evidence="3 4" key="1">
    <citation type="submission" date="2016-03" db="EMBL/GenBank/DDBJ databases">
        <title>Niastella vici sp. nov., isolated from farmland soil.</title>
        <authorList>
            <person name="Chen L."/>
            <person name="Wang D."/>
            <person name="Yang S."/>
            <person name="Wang G."/>
        </authorList>
    </citation>
    <scope>NUCLEOTIDE SEQUENCE [LARGE SCALE GENOMIC DNA]</scope>
    <source>
        <strain evidence="3 4">DJ57</strain>
    </source>
</reference>
<dbReference type="InterPro" id="IPR011006">
    <property type="entry name" value="CheY-like_superfamily"/>
</dbReference>
<dbReference type="Gene3D" id="3.40.50.2300">
    <property type="match status" value="1"/>
</dbReference>
<gene>
    <name evidence="3" type="ORF">A3860_15105</name>
</gene>
<dbReference type="AlphaFoldDB" id="A0A1V9G5R0"/>
<accession>A0A1V9G5R0</accession>
<dbReference type="PROSITE" id="PS50110">
    <property type="entry name" value="RESPONSE_REGULATORY"/>
    <property type="match status" value="1"/>
</dbReference>
<dbReference type="GO" id="GO:0000160">
    <property type="term" value="P:phosphorelay signal transduction system"/>
    <property type="evidence" value="ECO:0007669"/>
    <property type="project" value="InterPro"/>
</dbReference>
<comment type="caution">
    <text evidence="3">The sequence shown here is derived from an EMBL/GenBank/DDBJ whole genome shotgun (WGS) entry which is preliminary data.</text>
</comment>
<dbReference type="Proteomes" id="UP000192796">
    <property type="component" value="Unassembled WGS sequence"/>
</dbReference>
<dbReference type="PANTHER" id="PTHR45566">
    <property type="entry name" value="HTH-TYPE TRANSCRIPTIONAL REGULATOR YHJB-RELATED"/>
    <property type="match status" value="1"/>
</dbReference>
<sequence>MKESMKNQSTIAVVDDHALLRKAVNFRLTGMGYKVIIEAENGKQFLDKLEDAPSPDLCLLDINMPIMNGFETAVQLKKKWPAIKILFFSMQNGSVYMNRARELGADGYICKDASSEEFNKALYALLPPVYEV</sequence>
<dbReference type="Pfam" id="PF00072">
    <property type="entry name" value="Response_reg"/>
    <property type="match status" value="1"/>
</dbReference>
<organism evidence="3 4">
    <name type="scientific">Niastella vici</name>
    <dbReference type="NCBI Taxonomy" id="1703345"/>
    <lineage>
        <taxon>Bacteria</taxon>
        <taxon>Pseudomonadati</taxon>
        <taxon>Bacteroidota</taxon>
        <taxon>Chitinophagia</taxon>
        <taxon>Chitinophagales</taxon>
        <taxon>Chitinophagaceae</taxon>
        <taxon>Niastella</taxon>
    </lineage>
</organism>
<dbReference type="EMBL" id="LVYD01000013">
    <property type="protein sequence ID" value="OQP65917.1"/>
    <property type="molecule type" value="Genomic_DNA"/>
</dbReference>
<dbReference type="PANTHER" id="PTHR45566:SF2">
    <property type="entry name" value="NARL SUBFAMILY"/>
    <property type="match status" value="1"/>
</dbReference>
<feature type="domain" description="Response regulatory" evidence="2">
    <location>
        <begin position="10"/>
        <end position="126"/>
    </location>
</feature>
<feature type="modified residue" description="4-aspartylphosphate" evidence="1">
    <location>
        <position position="61"/>
    </location>
</feature>
<name>A0A1V9G5R0_9BACT</name>
<dbReference type="InterPro" id="IPR051015">
    <property type="entry name" value="EvgA-like"/>
</dbReference>
<dbReference type="STRING" id="1703345.A3860_15105"/>
<evidence type="ECO:0000256" key="1">
    <source>
        <dbReference type="PROSITE-ProRule" id="PRU00169"/>
    </source>
</evidence>
<dbReference type="InterPro" id="IPR001789">
    <property type="entry name" value="Sig_transdc_resp-reg_receiver"/>
</dbReference>
<dbReference type="CDD" id="cd17535">
    <property type="entry name" value="REC_NarL-like"/>
    <property type="match status" value="1"/>
</dbReference>
<evidence type="ECO:0000313" key="4">
    <source>
        <dbReference type="Proteomes" id="UP000192796"/>
    </source>
</evidence>
<evidence type="ECO:0000313" key="3">
    <source>
        <dbReference type="EMBL" id="OQP65917.1"/>
    </source>
</evidence>
<keyword evidence="4" id="KW-1185">Reference proteome</keyword>